<reference evidence="2 3" key="1">
    <citation type="submission" date="2021-10" db="EMBL/GenBank/DDBJ databases">
        <title>The diversity and Nitrogen Metabolism of Culturable Nitrate-Utilizing Bacteria Within the Oxygen Minimum Zone of the Changjiang (Yangtze River)Estuary.</title>
        <authorList>
            <person name="Zhang D."/>
            <person name="Zheng J."/>
            <person name="Liu S."/>
            <person name="He W."/>
        </authorList>
    </citation>
    <scope>NUCLEOTIDE SEQUENCE [LARGE SCALE GENOMIC DNA]</scope>
    <source>
        <strain evidence="2 3">FXH275-2</strain>
    </source>
</reference>
<dbReference type="SMART" id="SM00558">
    <property type="entry name" value="JmjC"/>
    <property type="match status" value="1"/>
</dbReference>
<dbReference type="InterPro" id="IPR041667">
    <property type="entry name" value="Cupin_8"/>
</dbReference>
<keyword evidence="3" id="KW-1185">Reference proteome</keyword>
<dbReference type="Pfam" id="PF13621">
    <property type="entry name" value="Cupin_8"/>
    <property type="match status" value="1"/>
</dbReference>
<protein>
    <submittedName>
        <fullName evidence="2">Cupin-like domain-containing protein</fullName>
    </submittedName>
</protein>
<organism evidence="2 3">
    <name type="scientific">Sphingobium soli</name>
    <dbReference type="NCBI Taxonomy" id="1591116"/>
    <lineage>
        <taxon>Bacteria</taxon>
        <taxon>Pseudomonadati</taxon>
        <taxon>Pseudomonadota</taxon>
        <taxon>Alphaproteobacteria</taxon>
        <taxon>Sphingomonadales</taxon>
        <taxon>Sphingomonadaceae</taxon>
        <taxon>Sphingobium</taxon>
    </lineage>
</organism>
<comment type="caution">
    <text evidence="2">The sequence shown here is derived from an EMBL/GenBank/DDBJ whole genome shotgun (WGS) entry which is preliminary data.</text>
</comment>
<dbReference type="RefSeq" id="WP_228227239.1">
    <property type="nucleotide sequence ID" value="NZ_JAJGNP010000008.1"/>
</dbReference>
<dbReference type="SUPFAM" id="SSF51197">
    <property type="entry name" value="Clavaminate synthase-like"/>
    <property type="match status" value="1"/>
</dbReference>
<accession>A0ABS8H8D2</accession>
<evidence type="ECO:0000313" key="2">
    <source>
        <dbReference type="EMBL" id="MCC4233328.1"/>
    </source>
</evidence>
<dbReference type="InterPro" id="IPR003347">
    <property type="entry name" value="JmjC_dom"/>
</dbReference>
<proteinExistence type="predicted"/>
<sequence>MAELAPAALPPVRELKVTDAAALDALLASEETPFVVRGLVADWPLVQAARQGDRAVRAYLADKARPIDFTVSMAGPDIGGRLFYDDAMGVNFRMGKGRLPDIFAGFDKAENLPADQVPTVYLGSVDVHQFFDGVAQDNGLDLGARTPLLSLWIGNATRIAAHNDFPDNLACVVAGRRRFTLFPPDQFANLYLGPIDITPAGRPISMVDFAAPDFTRHPRFREALGQAQVAELEPGDALFIPSLWYHHVEGLARFNILMNYWWRDSPRYLGQPNNALHHAIMTIRDLPDHERAVWRAMFDHYVFSGGADARDHVPAQGQGVLAPLDAQSAARMHQFLLRSLSQ</sequence>
<name>A0ABS8H8D2_9SPHN</name>
<dbReference type="PANTHER" id="PTHR12461:SF105">
    <property type="entry name" value="HYPOXIA-INDUCIBLE FACTOR 1-ALPHA INHIBITOR"/>
    <property type="match status" value="1"/>
</dbReference>
<dbReference type="EMBL" id="JAJGNP010000008">
    <property type="protein sequence ID" value="MCC4233328.1"/>
    <property type="molecule type" value="Genomic_DNA"/>
</dbReference>
<evidence type="ECO:0000259" key="1">
    <source>
        <dbReference type="PROSITE" id="PS51184"/>
    </source>
</evidence>
<evidence type="ECO:0000313" key="3">
    <source>
        <dbReference type="Proteomes" id="UP001198830"/>
    </source>
</evidence>
<dbReference type="Proteomes" id="UP001198830">
    <property type="component" value="Unassembled WGS sequence"/>
</dbReference>
<dbReference type="Gene3D" id="2.60.120.10">
    <property type="entry name" value="Jelly Rolls"/>
    <property type="match status" value="1"/>
</dbReference>
<feature type="domain" description="JmjC" evidence="1">
    <location>
        <begin position="106"/>
        <end position="277"/>
    </location>
</feature>
<gene>
    <name evidence="2" type="ORF">LL253_11570</name>
</gene>
<dbReference type="InterPro" id="IPR014710">
    <property type="entry name" value="RmlC-like_jellyroll"/>
</dbReference>
<dbReference type="PANTHER" id="PTHR12461">
    <property type="entry name" value="HYPOXIA-INDUCIBLE FACTOR 1 ALPHA INHIBITOR-RELATED"/>
    <property type="match status" value="1"/>
</dbReference>
<dbReference type="PROSITE" id="PS51184">
    <property type="entry name" value="JMJC"/>
    <property type="match status" value="1"/>
</dbReference>